<sequence>MTRTDTSPASVREDGRHARDRGDPADANPHPPGSAEHDLWRRGWERPDDEGNAAGKAARGGEG</sequence>
<dbReference type="EMBL" id="VZZJ01000015">
    <property type="protein sequence ID" value="KAB1072108.1"/>
    <property type="molecule type" value="Genomic_DNA"/>
</dbReference>
<evidence type="ECO:0000256" key="1">
    <source>
        <dbReference type="SAM" id="MobiDB-lite"/>
    </source>
</evidence>
<feature type="compositionally biased region" description="Basic and acidic residues" evidence="1">
    <location>
        <begin position="11"/>
        <end position="24"/>
    </location>
</feature>
<dbReference type="RefSeq" id="WP_150964853.1">
    <property type="nucleotide sequence ID" value="NZ_VZZJ01000015.1"/>
</dbReference>
<comment type="caution">
    <text evidence="2">The sequence shown here is derived from an EMBL/GenBank/DDBJ whole genome shotgun (WGS) entry which is preliminary data.</text>
</comment>
<proteinExistence type="predicted"/>
<evidence type="ECO:0000313" key="3">
    <source>
        <dbReference type="Proteomes" id="UP000441523"/>
    </source>
</evidence>
<feature type="compositionally biased region" description="Basic and acidic residues" evidence="1">
    <location>
        <begin position="35"/>
        <end position="46"/>
    </location>
</feature>
<protein>
    <recommendedName>
        <fullName evidence="4">Ribosome modulation factor</fullName>
    </recommendedName>
</protein>
<dbReference type="AlphaFoldDB" id="A0A6N6MQ14"/>
<reference evidence="2 3" key="1">
    <citation type="submission" date="2019-09" db="EMBL/GenBank/DDBJ databases">
        <title>YIM 132548 draft genome.</title>
        <authorList>
            <person name="Jiang L."/>
        </authorList>
    </citation>
    <scope>NUCLEOTIDE SEQUENCE [LARGE SCALE GENOMIC DNA]</scope>
    <source>
        <strain evidence="2 3">YIM 132548</strain>
    </source>
</reference>
<gene>
    <name evidence="2" type="ORF">F6X51_16905</name>
</gene>
<keyword evidence="3" id="KW-1185">Reference proteome</keyword>
<evidence type="ECO:0000313" key="2">
    <source>
        <dbReference type="EMBL" id="KAB1072108.1"/>
    </source>
</evidence>
<feature type="region of interest" description="Disordered" evidence="1">
    <location>
        <begin position="1"/>
        <end position="63"/>
    </location>
</feature>
<organism evidence="2 3">
    <name type="scientific">Methylobacterium planeticum</name>
    <dbReference type="NCBI Taxonomy" id="2615211"/>
    <lineage>
        <taxon>Bacteria</taxon>
        <taxon>Pseudomonadati</taxon>
        <taxon>Pseudomonadota</taxon>
        <taxon>Alphaproteobacteria</taxon>
        <taxon>Hyphomicrobiales</taxon>
        <taxon>Methylobacteriaceae</taxon>
        <taxon>Methylobacterium</taxon>
    </lineage>
</organism>
<accession>A0A6N6MQ14</accession>
<evidence type="ECO:0008006" key="4">
    <source>
        <dbReference type="Google" id="ProtNLM"/>
    </source>
</evidence>
<name>A0A6N6MQ14_9HYPH</name>
<dbReference type="Proteomes" id="UP000441523">
    <property type="component" value="Unassembled WGS sequence"/>
</dbReference>